<name>A0AB35LXI4_9GAMM</name>
<organism evidence="2 3">
    <name type="scientific">Acinetobacter towneri</name>
    <dbReference type="NCBI Taxonomy" id="202956"/>
    <lineage>
        <taxon>Bacteria</taxon>
        <taxon>Pseudomonadati</taxon>
        <taxon>Pseudomonadota</taxon>
        <taxon>Gammaproteobacteria</taxon>
        <taxon>Moraxellales</taxon>
        <taxon>Moraxellaceae</taxon>
        <taxon>Acinetobacter</taxon>
    </lineage>
</organism>
<protein>
    <submittedName>
        <fullName evidence="2">Pilus assembly protein PilX</fullName>
    </submittedName>
</protein>
<evidence type="ECO:0000313" key="2">
    <source>
        <dbReference type="EMBL" id="MDM1717663.1"/>
    </source>
</evidence>
<gene>
    <name evidence="2" type="ORF">HX110_00540</name>
</gene>
<comment type="caution">
    <text evidence="2">The sequence shown here is derived from an EMBL/GenBank/DDBJ whole genome shotgun (WGS) entry which is preliminary data.</text>
</comment>
<dbReference type="Proteomes" id="UP001174419">
    <property type="component" value="Unassembled WGS sequence"/>
</dbReference>
<dbReference type="AlphaFoldDB" id="A0AB35LXI4"/>
<reference evidence="2" key="1">
    <citation type="submission" date="2020-06" db="EMBL/GenBank/DDBJ databases">
        <authorList>
            <person name="Dong N."/>
        </authorList>
    </citation>
    <scope>NUCLEOTIDE SEQUENCE</scope>
    <source>
        <strain evidence="2">DF49-4</strain>
    </source>
</reference>
<evidence type="ECO:0000256" key="1">
    <source>
        <dbReference type="SAM" id="Phobius"/>
    </source>
</evidence>
<proteinExistence type="predicted"/>
<sequence>MKFRQQGSTLIIVLIFLVAITIIGTLAIRQSMVGLNIATNSQVQQLLVQNSDAAFFNVEEERNLLRSLASNGMFGFIDTPNRKDVEMVFCFRGTNTDFFNLNQASLMQWREGDTTPTNDMMGTNGYCDVEKAGNFFTSGRRVTMTQVAVKFPSSMPDTDPFFGALYNTDEEVLKRLEAVKVVKVFAVSITPGISNVDRTSINVCLQQRMNEVTIPDGTTVDENVLERQSVTECLDELNIPFASHVNEYVIAQDFS</sequence>
<keyword evidence="1" id="KW-1133">Transmembrane helix</keyword>
<dbReference type="EMBL" id="JACANG010000001">
    <property type="protein sequence ID" value="MDM1717663.1"/>
    <property type="molecule type" value="Genomic_DNA"/>
</dbReference>
<evidence type="ECO:0000313" key="3">
    <source>
        <dbReference type="Proteomes" id="UP001174419"/>
    </source>
</evidence>
<reference evidence="2" key="2">
    <citation type="journal article" date="2022" name="Sci. Total Environ.">
        <title>Prevalence, transmission, and molecular epidemiology of tet(X)-positive bacteria among humans, animals, and environmental niches in China: An epidemiological, and genomic-based study.</title>
        <authorList>
            <person name="Dong N."/>
            <person name="Zeng Y."/>
            <person name="Cai C."/>
            <person name="Sun C."/>
            <person name="Lu J."/>
            <person name="Liu C."/>
            <person name="Zhou H."/>
            <person name="Sun Q."/>
            <person name="Shu L."/>
            <person name="Wang H."/>
            <person name="Wang Y."/>
            <person name="Wang S."/>
            <person name="Wu C."/>
            <person name="Chan E.W."/>
            <person name="Chen G."/>
            <person name="Shen Z."/>
            <person name="Chen S."/>
            <person name="Zhang R."/>
        </authorList>
    </citation>
    <scope>NUCLEOTIDE SEQUENCE</scope>
    <source>
        <strain evidence="2">DF49-4</strain>
    </source>
</reference>
<accession>A0AB35LXI4</accession>
<keyword evidence="1" id="KW-0812">Transmembrane</keyword>
<keyword evidence="1" id="KW-0472">Membrane</keyword>
<feature type="transmembrane region" description="Helical" evidence="1">
    <location>
        <begin position="7"/>
        <end position="28"/>
    </location>
</feature>
<dbReference type="RefSeq" id="WP_286380686.1">
    <property type="nucleotide sequence ID" value="NZ_JACANG010000001.1"/>
</dbReference>